<protein>
    <submittedName>
        <fullName evidence="1">Unnamed protein product</fullName>
    </submittedName>
</protein>
<proteinExistence type="predicted"/>
<evidence type="ECO:0000313" key="2">
    <source>
        <dbReference type="Proteomes" id="UP001165121"/>
    </source>
</evidence>
<keyword evidence="2" id="KW-1185">Reference proteome</keyword>
<dbReference type="Proteomes" id="UP001165121">
    <property type="component" value="Unassembled WGS sequence"/>
</dbReference>
<reference evidence="1" key="1">
    <citation type="submission" date="2023-04" db="EMBL/GenBank/DDBJ databases">
        <title>Phytophthora fragariaefolia NBRC 109709.</title>
        <authorList>
            <person name="Ichikawa N."/>
            <person name="Sato H."/>
            <person name="Tonouchi N."/>
        </authorList>
    </citation>
    <scope>NUCLEOTIDE SEQUENCE</scope>
    <source>
        <strain evidence="1">NBRC 109709</strain>
    </source>
</reference>
<gene>
    <name evidence="1" type="ORF">Pfra01_002061300</name>
</gene>
<organism evidence="1 2">
    <name type="scientific">Phytophthora fragariaefolia</name>
    <dbReference type="NCBI Taxonomy" id="1490495"/>
    <lineage>
        <taxon>Eukaryota</taxon>
        <taxon>Sar</taxon>
        <taxon>Stramenopiles</taxon>
        <taxon>Oomycota</taxon>
        <taxon>Peronosporomycetes</taxon>
        <taxon>Peronosporales</taxon>
        <taxon>Peronosporaceae</taxon>
        <taxon>Phytophthora</taxon>
    </lineage>
</organism>
<accession>A0A9W7D0R8</accession>
<sequence length="134" mass="14749">MVTRILSTTAYSRTTRSVDSNLGAATELDERIDAECLASPRNEAACWTVGGISGRIAEPEAVLAFQRTLVTPPGFCDMHGRLAHIEGNKYRRVGPGNLDSRRDAGMRRCYMPQSTLYGRSNRMNMANGVVFHAK</sequence>
<dbReference type="AlphaFoldDB" id="A0A9W7D0R8"/>
<name>A0A9W7D0R8_9STRA</name>
<evidence type="ECO:0000313" key="1">
    <source>
        <dbReference type="EMBL" id="GMF51168.1"/>
    </source>
</evidence>
<comment type="caution">
    <text evidence="1">The sequence shown here is derived from an EMBL/GenBank/DDBJ whole genome shotgun (WGS) entry which is preliminary data.</text>
</comment>
<dbReference type="EMBL" id="BSXT01002828">
    <property type="protein sequence ID" value="GMF51168.1"/>
    <property type="molecule type" value="Genomic_DNA"/>
</dbReference>